<evidence type="ECO:0000256" key="11">
    <source>
        <dbReference type="SAM" id="Coils"/>
    </source>
</evidence>
<name>A0A420XJD4_9PAST</name>
<feature type="domain" description="TonB-dependent receptor plug" evidence="13">
    <location>
        <begin position="57"/>
        <end position="161"/>
    </location>
</feature>
<dbReference type="PROSITE" id="PS52016">
    <property type="entry name" value="TONB_DEPENDENT_REC_3"/>
    <property type="match status" value="1"/>
</dbReference>
<dbReference type="PROSITE" id="PS01156">
    <property type="entry name" value="TONB_DEPENDENT_REC_2"/>
    <property type="match status" value="1"/>
</dbReference>
<dbReference type="GO" id="GO:0044718">
    <property type="term" value="P:siderophore transmembrane transport"/>
    <property type="evidence" value="ECO:0007669"/>
    <property type="project" value="TreeGrafter"/>
</dbReference>
<dbReference type="InterPro" id="IPR010917">
    <property type="entry name" value="TonB_rcpt_CS"/>
</dbReference>
<keyword evidence="7 9" id="KW-0472">Membrane</keyword>
<dbReference type="Gene3D" id="2.170.130.10">
    <property type="entry name" value="TonB-dependent receptor, plug domain"/>
    <property type="match status" value="1"/>
</dbReference>
<dbReference type="GO" id="GO:0009279">
    <property type="term" value="C:cell outer membrane"/>
    <property type="evidence" value="ECO:0007669"/>
    <property type="project" value="UniProtKB-SubCell"/>
</dbReference>
<dbReference type="SUPFAM" id="SSF56935">
    <property type="entry name" value="Porins"/>
    <property type="match status" value="1"/>
</dbReference>
<dbReference type="InterPro" id="IPR037066">
    <property type="entry name" value="Plug_dom_sf"/>
</dbReference>
<evidence type="ECO:0000256" key="3">
    <source>
        <dbReference type="ARBA" id="ARBA00022452"/>
    </source>
</evidence>
<dbReference type="GO" id="GO:0015344">
    <property type="term" value="F:siderophore uptake transmembrane transporter activity"/>
    <property type="evidence" value="ECO:0007669"/>
    <property type="project" value="TreeGrafter"/>
</dbReference>
<dbReference type="InterPro" id="IPR012910">
    <property type="entry name" value="Plug_dom"/>
</dbReference>
<evidence type="ECO:0000256" key="1">
    <source>
        <dbReference type="ARBA" id="ARBA00004571"/>
    </source>
</evidence>
<evidence type="ECO:0000256" key="12">
    <source>
        <dbReference type="SAM" id="SignalP"/>
    </source>
</evidence>
<keyword evidence="2 9" id="KW-0813">Transport</keyword>
<keyword evidence="14" id="KW-0675">Receptor</keyword>
<feature type="short sequence motif" description="TonB C-terminal box" evidence="10">
    <location>
        <begin position="895"/>
        <end position="912"/>
    </location>
</feature>
<protein>
    <submittedName>
        <fullName evidence="14">Hemoglobin/transferrin/lactoferrin receptor protein</fullName>
    </submittedName>
</protein>
<accession>A0A420XJD4</accession>
<dbReference type="PANTHER" id="PTHR30069:SF50">
    <property type="entry name" value="TONB-DEPENDENT RECEPTOR HI_1217-RELATED"/>
    <property type="match status" value="1"/>
</dbReference>
<evidence type="ECO:0000259" key="13">
    <source>
        <dbReference type="Pfam" id="PF07715"/>
    </source>
</evidence>
<comment type="similarity">
    <text evidence="9">Belongs to the TonB-dependent receptor family.</text>
</comment>
<reference evidence="14 15" key="1">
    <citation type="submission" date="2018-10" db="EMBL/GenBank/DDBJ databases">
        <title>Genomic Encyclopedia of Type Strains, Phase IV (KMG-IV): sequencing the most valuable type-strain genomes for metagenomic binning, comparative biology and taxonomic classification.</title>
        <authorList>
            <person name="Goeker M."/>
        </authorList>
    </citation>
    <scope>NUCLEOTIDE SEQUENCE [LARGE SCALE GENOMIC DNA]</scope>
    <source>
        <strain evidence="14 15">DSM 23800</strain>
    </source>
</reference>
<dbReference type="InterPro" id="IPR039426">
    <property type="entry name" value="TonB-dep_rcpt-like"/>
</dbReference>
<dbReference type="Proteomes" id="UP000280099">
    <property type="component" value="Unassembled WGS sequence"/>
</dbReference>
<evidence type="ECO:0000256" key="7">
    <source>
        <dbReference type="ARBA" id="ARBA00023136"/>
    </source>
</evidence>
<feature type="chain" id="PRO_5019581002" evidence="12">
    <location>
        <begin position="24"/>
        <end position="912"/>
    </location>
</feature>
<keyword evidence="3 9" id="KW-1134">Transmembrane beta strand</keyword>
<keyword evidence="5 12" id="KW-0732">Signal</keyword>
<evidence type="ECO:0000256" key="8">
    <source>
        <dbReference type="ARBA" id="ARBA00023237"/>
    </source>
</evidence>
<sequence length="912" mass="102944">MKKFVKTAIATAVINNILSMAYAADDIGGDMVLDTIEVITQGFKEREETYKKSGAVSIRDEINKSDKNLDEIIRSAPGTFTQMNKAAGAVSVNIRGATGFGRVNTMVDGVSQTFYSSGGDTGGKGGAGSQFGAAIDPAFITSVEVNRGSFNGASGANTLMGSSNFKTIGVDDILRFDRNVGGMIKSQVGTNDTKPEWMMAVAGKKIFDYGGSLGVLYGQSRKTITQNYKVGGGQTHREISEAATEEIRRDYINSYGIDSERLYDITPYDPEKVKQKPVSHIFKTEYADDYNLLELQYRKTTNHLAGRTIKGDTKQVKYNLTLPENNFVDFNILYAKNKNTQNYDVGSTIINRTITAPLTGKNESTTLDINNTLRFDLPFEANLAITPGVNWLKNKYSKNRYPNELRIFKPCEYDGDTECFSTSGGYDPTRTDLNLYETVNASLPTNSFFPKGNQRLNTIYWDNQLDWNMFTLNYNINIVKYKNKGESLNSVDQEYYKIQGKIDELDEILESIPEDSEGAEEKHEKILAQIHELEEEQERFDETYEYDREEGYKKRPTFRHDHTVKNHFVNYSAMLTANVSNYFTPFIGYSKTHRVPTIQEMFFSSLTDAGMNLDLQPETAKTKQLGFNGFIDGAITENDRLGYKLTGYETRIENFIHNVNRAVQVRGINPVFGYQTLMTIYHRNYDVPVKVKGFEAELSYDMGKFFANLAYSRQMTNQPASYSDLARTGSNINTDQAELQSFGLTKVTILPNSYGSLELGTRFFDNKLTLGVIAKYYGKSKRSKYDPIGICEGGGRIYFDDQRNRPVCPGYMDTTHKAGSIAEYKEIDHQPMVYDLYAIYEPTENLMIKLAVDNVTDRRYVNPLDANNDSASQYSDAIHPIPNSNGDYSYVKEYQNNFARGRTFKLNLSYKF</sequence>
<evidence type="ECO:0000313" key="15">
    <source>
        <dbReference type="Proteomes" id="UP000280099"/>
    </source>
</evidence>
<dbReference type="Gene3D" id="2.40.170.20">
    <property type="entry name" value="TonB-dependent receptor, beta-barrel domain"/>
    <property type="match status" value="1"/>
</dbReference>
<dbReference type="RefSeq" id="WP_121122201.1">
    <property type="nucleotide sequence ID" value="NZ_CP016604.1"/>
</dbReference>
<dbReference type="EMBL" id="RBJC01000004">
    <property type="protein sequence ID" value="RKR77467.1"/>
    <property type="molecule type" value="Genomic_DNA"/>
</dbReference>
<dbReference type="Pfam" id="PF07715">
    <property type="entry name" value="Plug"/>
    <property type="match status" value="1"/>
</dbReference>
<comment type="caution">
    <text evidence="14">The sequence shown here is derived from an EMBL/GenBank/DDBJ whole genome shotgun (WGS) entry which is preliminary data.</text>
</comment>
<feature type="coiled-coil region" evidence="11">
    <location>
        <begin position="516"/>
        <end position="543"/>
    </location>
</feature>
<dbReference type="PANTHER" id="PTHR30069">
    <property type="entry name" value="TONB-DEPENDENT OUTER MEMBRANE RECEPTOR"/>
    <property type="match status" value="1"/>
</dbReference>
<evidence type="ECO:0000256" key="10">
    <source>
        <dbReference type="PROSITE-ProRule" id="PRU10144"/>
    </source>
</evidence>
<dbReference type="AlphaFoldDB" id="A0A420XJD4"/>
<gene>
    <name evidence="14" type="ORF">DES31_0797</name>
</gene>
<proteinExistence type="inferred from homology"/>
<keyword evidence="11" id="KW-0175">Coiled coil</keyword>
<keyword evidence="6" id="KW-0798">TonB box</keyword>
<dbReference type="OrthoDB" id="6046653at2"/>
<keyword evidence="8 9" id="KW-0998">Cell outer membrane</keyword>
<organism evidence="14 15">
    <name type="scientific">Otariodibacter oris</name>
    <dbReference type="NCBI Taxonomy" id="1032623"/>
    <lineage>
        <taxon>Bacteria</taxon>
        <taxon>Pseudomonadati</taxon>
        <taxon>Pseudomonadota</taxon>
        <taxon>Gammaproteobacteria</taxon>
        <taxon>Pasteurellales</taxon>
        <taxon>Pasteurellaceae</taxon>
        <taxon>Otariodibacter</taxon>
    </lineage>
</organism>
<evidence type="ECO:0000256" key="9">
    <source>
        <dbReference type="PROSITE-ProRule" id="PRU01360"/>
    </source>
</evidence>
<feature type="signal peptide" evidence="12">
    <location>
        <begin position="1"/>
        <end position="23"/>
    </location>
</feature>
<comment type="subcellular location">
    <subcellularLocation>
        <location evidence="1 9">Cell outer membrane</location>
        <topology evidence="1 9">Multi-pass membrane protein</topology>
    </subcellularLocation>
</comment>
<evidence type="ECO:0000256" key="4">
    <source>
        <dbReference type="ARBA" id="ARBA00022692"/>
    </source>
</evidence>
<evidence type="ECO:0000313" key="14">
    <source>
        <dbReference type="EMBL" id="RKR77467.1"/>
    </source>
</evidence>
<evidence type="ECO:0000256" key="5">
    <source>
        <dbReference type="ARBA" id="ARBA00022729"/>
    </source>
</evidence>
<evidence type="ECO:0000256" key="6">
    <source>
        <dbReference type="ARBA" id="ARBA00023077"/>
    </source>
</evidence>
<keyword evidence="4 9" id="KW-0812">Transmembrane</keyword>
<keyword evidence="15" id="KW-1185">Reference proteome</keyword>
<dbReference type="InterPro" id="IPR036942">
    <property type="entry name" value="Beta-barrel_TonB_sf"/>
</dbReference>
<evidence type="ECO:0000256" key="2">
    <source>
        <dbReference type="ARBA" id="ARBA00022448"/>
    </source>
</evidence>